<feature type="compositionally biased region" description="Polar residues" evidence="4">
    <location>
        <begin position="623"/>
        <end position="635"/>
    </location>
</feature>
<evidence type="ECO:0000256" key="3">
    <source>
        <dbReference type="PROSITE-ProRule" id="PRU00283"/>
    </source>
</evidence>
<feature type="compositionally biased region" description="Basic and acidic residues" evidence="4">
    <location>
        <begin position="403"/>
        <end position="429"/>
    </location>
</feature>
<feature type="region of interest" description="Disordered" evidence="4">
    <location>
        <begin position="1084"/>
        <end position="1103"/>
    </location>
</feature>
<dbReference type="Proteomes" id="UP001159042">
    <property type="component" value="Unassembled WGS sequence"/>
</dbReference>
<feature type="region of interest" description="Disordered" evidence="4">
    <location>
        <begin position="502"/>
        <end position="581"/>
    </location>
</feature>
<feature type="domain" description="Kinesin motor" evidence="5">
    <location>
        <begin position="1"/>
        <end position="337"/>
    </location>
</feature>
<sequence>MDLNRSAYLEVESGSSSIITVESGRTIAITNTKVPEQNAGDSRERVRRFTFDYCFQEDSTQDHIFEEIEKVIGQSMRKRFHSCVLAYGQSSSGKTHTMMGFPHDPGLTPKLCHRVFSYLQETAVGDEMLDLKVSVSYLEIYNEKVRDLLRREEPDSIDGLKRSQPLKVREHPKKGPYVQGLSEHAVTDSETLLKWLEIGNSQRRVAATLSNSRSSRSHSLFSISCDGVKLHLIDLAGSERAGNRCYGTSQFREGANINKSLVALGNVISALAEQTAKQTKGLRRKFVPYRDSVLTWLLKDTLGGNSNTVMVATVSPSSACYSETVNTLRFGQRAKLIVSHPVVNEDPKEKTIRELRAEIVRLRELLKLSQLSPQLFPMLENGNPLQSNGIPEKQFCSANSGTEAERETKQEGKLTTEARSDAETDDKTSSLDPLSNSDDQTLVDSDNLSTGKNSISETTTEKLLPLLEVTTSLKPASHPLLKRTFSVDHTYINKQKLKMYGSEESLPSTSTASKLSQSSSSLEKQPSQESISSKKPTGATSSSLRRRSLNKSNPSLPKTVPKRRSLETSSQKTEKGTITDGFNIKKVEPKVNSIRKVPFKPRSQIVAAVTSRLYSKVNRKEVATSTDDLGTQKTNPPKELSICRNARSRLRDITRKALRAYRQKSEETQTDSLPVLRVKEISTDVNDLKTSLEEVKDAQTEPVMAETKDACVNCTFIDNFSDDDTKSKNISFTRSCGTQSSPELNDGTKAARCASNPLSFTKYLDPKYEISDVLPNTPIYTRTVNINISHNYINGSSSNGSVSEDSIEDNAQNVCLPTPDLISNHNSLEQQAVVETVVKPCSVDVEKVNYANMTEVDDYFTINEDAVPPPNNKKKCTVATCTVIPMCNEKVESVKIEKVQAPEVCVTNRLEEGFCEPLPKFKPDMAKPKIVETKYFKCDDCIKLEEPLVLKSIVKHPPTNNEPDPDNSSSSEEDVGFGSDIPDSLDYHMANTKKVKFNRRTTKRTQEKGRMLNAMSEFLEEATSLMNNLTMAASKIGSNNLHLDDSYEVEVTVNGVKGLSKPQRKRRRRVGRYMTVPGFKQTEMSPKDYAYPSNRSNRSTQCDPDYSFPINKYEALVEESCRKLEEKINKIPTSQPIHIYHDYNEEVLDPYFSVHPWQHGHSNDIEDSSLESNPVTYSDYGSLPRKTHKRHRTPTCSPSAFLKQLTNMRRQIIESSRDEFLGSSSNH</sequence>
<evidence type="ECO:0000256" key="1">
    <source>
        <dbReference type="ARBA" id="ARBA00022741"/>
    </source>
</evidence>
<dbReference type="GO" id="GO:0007018">
    <property type="term" value="P:microtubule-based movement"/>
    <property type="evidence" value="ECO:0007669"/>
    <property type="project" value="InterPro"/>
</dbReference>
<dbReference type="InterPro" id="IPR001752">
    <property type="entry name" value="Kinesin_motor_dom"/>
</dbReference>
<dbReference type="AlphaFoldDB" id="A0AAV8WFK6"/>
<keyword evidence="2 3" id="KW-0067">ATP-binding</keyword>
<comment type="caution">
    <text evidence="6">The sequence shown here is derived from an EMBL/GenBank/DDBJ whole genome shotgun (WGS) entry which is preliminary data.</text>
</comment>
<evidence type="ECO:0000256" key="4">
    <source>
        <dbReference type="SAM" id="MobiDB-lite"/>
    </source>
</evidence>
<keyword evidence="7" id="KW-1185">Reference proteome</keyword>
<evidence type="ECO:0000256" key="2">
    <source>
        <dbReference type="ARBA" id="ARBA00022840"/>
    </source>
</evidence>
<organism evidence="6 7">
    <name type="scientific">Exocentrus adspersus</name>
    <dbReference type="NCBI Taxonomy" id="1586481"/>
    <lineage>
        <taxon>Eukaryota</taxon>
        <taxon>Metazoa</taxon>
        <taxon>Ecdysozoa</taxon>
        <taxon>Arthropoda</taxon>
        <taxon>Hexapoda</taxon>
        <taxon>Insecta</taxon>
        <taxon>Pterygota</taxon>
        <taxon>Neoptera</taxon>
        <taxon>Endopterygota</taxon>
        <taxon>Coleoptera</taxon>
        <taxon>Polyphaga</taxon>
        <taxon>Cucujiformia</taxon>
        <taxon>Chrysomeloidea</taxon>
        <taxon>Cerambycidae</taxon>
        <taxon>Lamiinae</taxon>
        <taxon>Acanthocinini</taxon>
        <taxon>Exocentrus</taxon>
    </lineage>
</organism>
<feature type="region of interest" description="Disordered" evidence="4">
    <location>
        <begin position="382"/>
        <end position="456"/>
    </location>
</feature>
<name>A0AAV8WFK6_9CUCU</name>
<feature type="compositionally biased region" description="Polar residues" evidence="4">
    <location>
        <begin position="430"/>
        <end position="456"/>
    </location>
</feature>
<feature type="region of interest" description="Disordered" evidence="4">
    <location>
        <begin position="620"/>
        <end position="639"/>
    </location>
</feature>
<feature type="compositionally biased region" description="Basic and acidic residues" evidence="4">
    <location>
        <begin position="572"/>
        <end position="581"/>
    </location>
</feature>
<reference evidence="6 7" key="1">
    <citation type="journal article" date="2023" name="Insect Mol. Biol.">
        <title>Genome sequencing provides insights into the evolution of gene families encoding plant cell wall-degrading enzymes in longhorned beetles.</title>
        <authorList>
            <person name="Shin N.R."/>
            <person name="Okamura Y."/>
            <person name="Kirsch R."/>
            <person name="Pauchet Y."/>
        </authorList>
    </citation>
    <scope>NUCLEOTIDE SEQUENCE [LARGE SCALE GENOMIC DNA]</scope>
    <source>
        <strain evidence="6">EAD_L_NR</strain>
    </source>
</reference>
<gene>
    <name evidence="6" type="ORF">NQ315_009236</name>
</gene>
<comment type="similarity">
    <text evidence="3">Belongs to the TRAFAC class myosin-kinesin ATPase superfamily. Kinesin family.</text>
</comment>
<evidence type="ECO:0000259" key="5">
    <source>
        <dbReference type="PROSITE" id="PS50067"/>
    </source>
</evidence>
<dbReference type="PANTHER" id="PTHR47117">
    <property type="entry name" value="STAR-RELATED LIPID TRANSFER PROTEIN 9"/>
    <property type="match status" value="1"/>
</dbReference>
<proteinExistence type="inferred from homology"/>
<feature type="region of interest" description="Disordered" evidence="4">
    <location>
        <begin position="954"/>
        <end position="985"/>
    </location>
</feature>
<dbReference type="SMART" id="SM00129">
    <property type="entry name" value="KISc"/>
    <property type="match status" value="1"/>
</dbReference>
<dbReference type="GO" id="GO:0003777">
    <property type="term" value="F:microtubule motor activity"/>
    <property type="evidence" value="ECO:0007669"/>
    <property type="project" value="InterPro"/>
</dbReference>
<dbReference type="PROSITE" id="PS50067">
    <property type="entry name" value="KINESIN_MOTOR_2"/>
    <property type="match status" value="1"/>
</dbReference>
<dbReference type="Pfam" id="PF00225">
    <property type="entry name" value="Kinesin"/>
    <property type="match status" value="1"/>
</dbReference>
<dbReference type="SUPFAM" id="SSF52540">
    <property type="entry name" value="P-loop containing nucleoside triphosphate hydrolases"/>
    <property type="match status" value="1"/>
</dbReference>
<evidence type="ECO:0000313" key="6">
    <source>
        <dbReference type="EMBL" id="KAJ8925404.1"/>
    </source>
</evidence>
<dbReference type="InterPro" id="IPR027417">
    <property type="entry name" value="P-loop_NTPase"/>
</dbReference>
<dbReference type="Gene3D" id="3.40.850.10">
    <property type="entry name" value="Kinesin motor domain"/>
    <property type="match status" value="1"/>
</dbReference>
<accession>A0AAV8WFK6</accession>
<feature type="compositionally biased region" description="Low complexity" evidence="4">
    <location>
        <begin position="957"/>
        <end position="970"/>
    </location>
</feature>
<keyword evidence="3" id="KW-0505">Motor protein</keyword>
<feature type="region of interest" description="Disordered" evidence="4">
    <location>
        <begin position="1163"/>
        <end position="1197"/>
    </location>
</feature>
<protein>
    <recommendedName>
        <fullName evidence="5">Kinesin motor domain-containing protein</fullName>
    </recommendedName>
</protein>
<dbReference type="EMBL" id="JANEYG010000001">
    <property type="protein sequence ID" value="KAJ8925404.1"/>
    <property type="molecule type" value="Genomic_DNA"/>
</dbReference>
<feature type="compositionally biased region" description="Low complexity" evidence="4">
    <location>
        <begin position="507"/>
        <end position="530"/>
    </location>
</feature>
<dbReference type="GO" id="GO:0005524">
    <property type="term" value="F:ATP binding"/>
    <property type="evidence" value="ECO:0007669"/>
    <property type="project" value="UniProtKB-UniRule"/>
</dbReference>
<feature type="compositionally biased region" description="Polar residues" evidence="4">
    <location>
        <begin position="1093"/>
        <end position="1102"/>
    </location>
</feature>
<evidence type="ECO:0000313" key="7">
    <source>
        <dbReference type="Proteomes" id="UP001159042"/>
    </source>
</evidence>
<feature type="binding site" evidence="3">
    <location>
        <begin position="88"/>
        <end position="95"/>
    </location>
    <ligand>
        <name>ATP</name>
        <dbReference type="ChEBI" id="CHEBI:30616"/>
    </ligand>
</feature>
<feature type="compositionally biased region" description="Polar residues" evidence="4">
    <location>
        <begin position="531"/>
        <end position="540"/>
    </location>
</feature>
<keyword evidence="1 3" id="KW-0547">Nucleotide-binding</keyword>
<dbReference type="GO" id="GO:0008017">
    <property type="term" value="F:microtubule binding"/>
    <property type="evidence" value="ECO:0007669"/>
    <property type="project" value="InterPro"/>
</dbReference>
<dbReference type="InterPro" id="IPR036961">
    <property type="entry name" value="Kinesin_motor_dom_sf"/>
</dbReference>
<dbReference type="PRINTS" id="PR00380">
    <property type="entry name" value="KINESINHEAVY"/>
</dbReference>